<dbReference type="PROSITE" id="PS00375">
    <property type="entry name" value="UDPGT"/>
    <property type="match status" value="1"/>
</dbReference>
<proteinExistence type="inferred from homology"/>
<keyword evidence="6" id="KW-1185">Reference proteome</keyword>
<dbReference type="InterPro" id="IPR002213">
    <property type="entry name" value="UDP_glucos_trans"/>
</dbReference>
<dbReference type="Pfam" id="PF00201">
    <property type="entry name" value="UDPGT"/>
    <property type="match status" value="1"/>
</dbReference>
<comment type="caution">
    <text evidence="5">The sequence shown here is derived from an EMBL/GenBank/DDBJ whole genome shotgun (WGS) entry which is preliminary data.</text>
</comment>
<dbReference type="SUPFAM" id="SSF53756">
    <property type="entry name" value="UDP-Glycosyltransferase/glycogen phosphorylase"/>
    <property type="match status" value="1"/>
</dbReference>
<dbReference type="GO" id="GO:0035251">
    <property type="term" value="F:UDP-glucosyltransferase activity"/>
    <property type="evidence" value="ECO:0007669"/>
    <property type="project" value="TreeGrafter"/>
</dbReference>
<comment type="similarity">
    <text evidence="1 3">Belongs to the UDP-glycosyltransferase family.</text>
</comment>
<reference evidence="5" key="1">
    <citation type="submission" date="2018-01" db="EMBL/GenBank/DDBJ databases">
        <authorList>
            <person name="Mao J.F."/>
        </authorList>
    </citation>
    <scope>NUCLEOTIDE SEQUENCE</scope>
    <source>
        <strain evidence="5">Huo1</strain>
        <tissue evidence="5">Leaf</tissue>
    </source>
</reference>
<dbReference type="Proteomes" id="UP000298416">
    <property type="component" value="Unassembled WGS sequence"/>
</dbReference>
<keyword evidence="2 3" id="KW-0808">Transferase</keyword>
<dbReference type="OrthoDB" id="5835829at2759"/>
<evidence type="ECO:0000313" key="5">
    <source>
        <dbReference type="EMBL" id="KAG6395963.1"/>
    </source>
</evidence>
<accession>A0A8X8WJ69</accession>
<dbReference type="PANTHER" id="PTHR48047">
    <property type="entry name" value="GLYCOSYLTRANSFERASE"/>
    <property type="match status" value="1"/>
</dbReference>
<gene>
    <name evidence="5" type="ORF">SASPL_142097</name>
</gene>
<name>A0A8X8WJ69_SALSN</name>
<evidence type="ECO:0000256" key="1">
    <source>
        <dbReference type="ARBA" id="ARBA00009995"/>
    </source>
</evidence>
<dbReference type="FunFam" id="3.40.50.2000:FF:000107">
    <property type="entry name" value="Glycosyltransferase"/>
    <property type="match status" value="1"/>
</dbReference>
<dbReference type="PANTHER" id="PTHR48047:SF51">
    <property type="entry name" value="GLYCOSYLTRANSFERASE"/>
    <property type="match status" value="1"/>
</dbReference>
<dbReference type="InterPro" id="IPR035595">
    <property type="entry name" value="UDP_glycos_trans_CS"/>
</dbReference>
<keyword evidence="3" id="KW-0328">Glycosyltransferase</keyword>
<evidence type="ECO:0000313" key="6">
    <source>
        <dbReference type="Proteomes" id="UP000298416"/>
    </source>
</evidence>
<protein>
    <recommendedName>
        <fullName evidence="4">Glycosyltransferase</fullName>
        <ecNumber evidence="4">2.4.1.-</ecNumber>
    </recommendedName>
</protein>
<sequence>MAPPSSKPHIVVFPFMSKGHTIPLLHLTHLLLHRGLATVTIFTTPSNRPFISESLTATTTTDLSIVSLPFPQNIPGIPTGAESTDKLPSMSLFLPFVQSLELIQPSFEQELEKIHARVSCIISDGFLHWTLESASKFGIPRLSFLGMSHYAMAVSRDAAMNGLLSAHESDNEAVPLVRFPWIQVTRKDFDEPFNQRDPSGPQMDFIIESTTATQNSFGLLVNTFYGLEPIYADYCNNDGKLRTWSIGPLCLTKLPKKLGFETQKKPWMEWLDRHSPVIYVAFGSQVQISPAQLQEIALGLVSAEVSFLWVAKKSEMNEVEVETERGLVVTEWVDQEEILEHPSVRGFLSHCGWNSVLDGICAGVPILAWPMMAEQGLNAKMVVEEIKVGLRVEAVDGKAKGFVTAESLRRGVRELMEGGKGEEVREKAREVAEAAIKATNEGGSSWNALNSLIDEIQRKKQINGFKSI</sequence>
<dbReference type="Gene3D" id="3.40.50.2000">
    <property type="entry name" value="Glycogen Phosphorylase B"/>
    <property type="match status" value="2"/>
</dbReference>
<dbReference type="EC" id="2.4.1.-" evidence="4"/>
<evidence type="ECO:0000256" key="4">
    <source>
        <dbReference type="RuleBase" id="RU362057"/>
    </source>
</evidence>
<reference evidence="5" key="2">
    <citation type="submission" date="2020-08" db="EMBL/GenBank/DDBJ databases">
        <title>Plant Genome Project.</title>
        <authorList>
            <person name="Zhang R.-G."/>
        </authorList>
    </citation>
    <scope>NUCLEOTIDE SEQUENCE</scope>
    <source>
        <strain evidence="5">Huo1</strain>
        <tissue evidence="5">Leaf</tissue>
    </source>
</reference>
<evidence type="ECO:0000256" key="2">
    <source>
        <dbReference type="ARBA" id="ARBA00022679"/>
    </source>
</evidence>
<organism evidence="5">
    <name type="scientific">Salvia splendens</name>
    <name type="common">Scarlet sage</name>
    <dbReference type="NCBI Taxonomy" id="180675"/>
    <lineage>
        <taxon>Eukaryota</taxon>
        <taxon>Viridiplantae</taxon>
        <taxon>Streptophyta</taxon>
        <taxon>Embryophyta</taxon>
        <taxon>Tracheophyta</taxon>
        <taxon>Spermatophyta</taxon>
        <taxon>Magnoliopsida</taxon>
        <taxon>eudicotyledons</taxon>
        <taxon>Gunneridae</taxon>
        <taxon>Pentapetalae</taxon>
        <taxon>asterids</taxon>
        <taxon>lamiids</taxon>
        <taxon>Lamiales</taxon>
        <taxon>Lamiaceae</taxon>
        <taxon>Nepetoideae</taxon>
        <taxon>Mentheae</taxon>
        <taxon>Salviinae</taxon>
        <taxon>Salvia</taxon>
        <taxon>Salvia subgen. Calosphace</taxon>
        <taxon>core Calosphace</taxon>
    </lineage>
</organism>
<dbReference type="EMBL" id="PNBA02000016">
    <property type="protein sequence ID" value="KAG6395963.1"/>
    <property type="molecule type" value="Genomic_DNA"/>
</dbReference>
<dbReference type="AlphaFoldDB" id="A0A8X8WJ69"/>
<dbReference type="CDD" id="cd03784">
    <property type="entry name" value="GT1_Gtf-like"/>
    <property type="match status" value="1"/>
</dbReference>
<evidence type="ECO:0000256" key="3">
    <source>
        <dbReference type="RuleBase" id="RU003718"/>
    </source>
</evidence>